<proteinExistence type="predicted"/>
<dbReference type="STRING" id="1398.AB434_0237"/>
<evidence type="ECO:0000313" key="6">
    <source>
        <dbReference type="Proteomes" id="UP000075288"/>
    </source>
</evidence>
<reference evidence="2" key="4">
    <citation type="submission" date="2016-01" db="EMBL/GenBank/DDBJ databases">
        <authorList>
            <person name="Oliw E.H."/>
        </authorList>
    </citation>
    <scope>NUCLEOTIDE SEQUENCE [LARGE SCALE GENOMIC DNA]</scope>
    <source>
        <strain evidence="2">GED7749B</strain>
    </source>
</reference>
<dbReference type="Proteomes" id="UP000070376">
    <property type="component" value="Unassembled WGS sequence"/>
</dbReference>
<evidence type="ECO:0000313" key="1">
    <source>
        <dbReference type="EMBL" id="AJO21733.1"/>
    </source>
</evidence>
<dbReference type="AlphaFoldDB" id="A0A0C5C0G9"/>
<gene>
    <name evidence="3" type="ORF">B4098_1939</name>
    <name evidence="2" type="ORF">HMPREF3213_02480</name>
    <name evidence="1" type="ORF">SB48_HM08orf01438</name>
</gene>
<dbReference type="EMBL" id="CP010525">
    <property type="protein sequence ID" value="AJO21733.1"/>
    <property type="molecule type" value="Genomic_DNA"/>
</dbReference>
<evidence type="ECO:0000313" key="4">
    <source>
        <dbReference type="Proteomes" id="UP000032024"/>
    </source>
</evidence>
<organism evidence="3 6">
    <name type="scientific">Heyndrickxia coagulans</name>
    <name type="common">Weizmannia coagulans</name>
    <dbReference type="NCBI Taxonomy" id="1398"/>
    <lineage>
        <taxon>Bacteria</taxon>
        <taxon>Bacillati</taxon>
        <taxon>Bacillota</taxon>
        <taxon>Bacilli</taxon>
        <taxon>Bacillales</taxon>
        <taxon>Bacillaceae</taxon>
        <taxon>Heyndrickxia</taxon>
    </lineage>
</organism>
<evidence type="ECO:0000313" key="5">
    <source>
        <dbReference type="Proteomes" id="UP000070376"/>
    </source>
</evidence>
<sequence length="51" mass="6043">MRALSRIFSRVGQVTFSQGRQGLSAKCYLEKWAEKNKKIFEMKVDNSYFQH</sequence>
<reference evidence="5" key="5">
    <citation type="submission" date="2016-01" db="EMBL/GenBank/DDBJ databases">
        <authorList>
            <person name="Mitreva M."/>
            <person name="Pepin K.H."/>
            <person name="Mihindukulasuriya K.A."/>
            <person name="Fulton R."/>
            <person name="Fronick C."/>
            <person name="O'Laughlin M."/>
            <person name="Miner T."/>
            <person name="Herter B."/>
            <person name="Rosa B.A."/>
            <person name="Cordes M."/>
            <person name="Tomlinson C."/>
            <person name="Wollam A."/>
            <person name="Palsikar V.B."/>
            <person name="Mardis E.R."/>
            <person name="Wilson R.K."/>
        </authorList>
    </citation>
    <scope>NUCLEOTIDE SEQUENCE [LARGE SCALE GENOMIC DNA]</scope>
    <source>
        <strain evidence="5">GED7749B</strain>
    </source>
</reference>
<dbReference type="Proteomes" id="UP000075288">
    <property type="component" value="Unassembled WGS sequence"/>
</dbReference>
<dbReference type="PATRIC" id="fig|1398.18.peg.958"/>
<accession>A0A0C5C0G9</accession>
<reference evidence="3 6" key="3">
    <citation type="submission" date="2016-01" db="EMBL/GenBank/DDBJ databases">
        <title>Genome Sequences of Twelve Sporeforming Bacillus Species Isolated from Foods.</title>
        <authorList>
            <person name="Berendsen E.M."/>
            <person name="Wells-Bennik M.H."/>
            <person name="Krawcyk A.O."/>
            <person name="De Jong A."/>
            <person name="Holsappel S."/>
            <person name="Eijlander R.T."/>
            <person name="Kuipers O.P."/>
        </authorList>
    </citation>
    <scope>NUCLEOTIDE SEQUENCE [LARGE SCALE GENOMIC DNA]</scope>
    <source>
        <strain evidence="3 6">B4098</strain>
    </source>
</reference>
<dbReference type="Proteomes" id="UP000032024">
    <property type="component" value="Chromosome"/>
</dbReference>
<evidence type="ECO:0000313" key="2">
    <source>
        <dbReference type="EMBL" id="KWZ79704.1"/>
    </source>
</evidence>
<reference evidence="4" key="2">
    <citation type="submission" date="2015-01" db="EMBL/GenBank/DDBJ databases">
        <title>Comparative genome analysis of Bacillus coagulans HM-08, Clostridium butyricum HM-68, Bacillus subtilis HM-66 and Bacillus paralicheniformis BL-09.</title>
        <authorList>
            <person name="Zhang H."/>
        </authorList>
    </citation>
    <scope>NUCLEOTIDE SEQUENCE [LARGE SCALE GENOMIC DNA]</scope>
    <source>
        <strain evidence="4">HM-08</strain>
    </source>
</reference>
<keyword evidence="4" id="KW-1185">Reference proteome</keyword>
<dbReference type="EMBL" id="LRPN01000109">
    <property type="protein sequence ID" value="KWZ79704.1"/>
    <property type="molecule type" value="Genomic_DNA"/>
</dbReference>
<evidence type="ECO:0000313" key="3">
    <source>
        <dbReference type="EMBL" id="KYC61384.1"/>
    </source>
</evidence>
<protein>
    <submittedName>
        <fullName evidence="3">Uncharacterized protein</fullName>
    </submittedName>
</protein>
<name>A0A0C5C0G9_HEYCO</name>
<reference evidence="1" key="1">
    <citation type="submission" date="2015-01" db="EMBL/GenBank/DDBJ databases">
        <title>Comparative genome analysis of Bacillus coagulans HM-08, Clostridium butyricum HM-68, Bacillus subtilis HM-66 and Bacillus licheniformis BL-09.</title>
        <authorList>
            <person name="Zhang H."/>
        </authorList>
    </citation>
    <scope>NUCLEOTIDE SEQUENCE [LARGE SCALE GENOMIC DNA]</scope>
    <source>
        <strain evidence="1">HM-08</strain>
    </source>
</reference>
<dbReference type="EMBL" id="LQYG01000069">
    <property type="protein sequence ID" value="KYC61384.1"/>
    <property type="molecule type" value="Genomic_DNA"/>
</dbReference>